<protein>
    <recommendedName>
        <fullName evidence="5">S phase cyclin A-associated protein in the endoplasmic reticulum N-terminal domain-containing protein</fullName>
    </recommendedName>
</protein>
<accession>A0AAD6K9Y0</accession>
<sequence>MYARHQRGESRHEAFLAQVVRRAGDESSKVNELRRREERAKAQQEEAELLAQKLAERLSESEQRRKFYLEQIRERASMDFRDQSSPLMRRSMYKEGQGRTTPTHSSEDYQVNNVAGAGSSTLAAGKALLQHSMKRRIKKIRQRLMALRYEFTEPPASSENTGMGYQNGCRNSQSKIWEGGFKNFKRLRQARKKGAASIGLITAEMIKFVEGKDPELQASRQAGLLDFIAAALPASHTSNPETCQVTIHLLKLFEGGTLSACKQELLSVTESLTPNHPHAVCGPLENYIKIAASLNLLVMQVPMNNKFKSRDGLLELLIAYQVIHRLRDLFALYDRPQVEGSPFPSSILLSIHLLVALTYRPGTNSSINWESSPVKTVLGFENQEAKPIENASLRFSSVVMTSEDLRPPLFVLNCSPAVLPPNVSEDIQLDESCDINEIKESVSTSKDGEQKPQSYVELNITNTNTRDVKDEAQKNLIEEKDLKQFVSDCAEHKNNVVLNMKEPVAFLLSAISETGLVSLPSLLTAVLLQANNRLSSEQGSYILPSNFEEVATGVLKVLNNLALLDIVFMQRMLARPDLKMEFFHLMSFLLSHCTSKWKVANDQVGFLLLECLSLLGYFALFHTENQAVLRWGKSPTILHKVSETNEYLVFCQVILWIKSNWLAGRRQICDLPFVFFSDTELIPVLAGALVAACYGCEQNKCVVQQELSMDMLVSLLRSCRNVLPAMRSNPIVENLPTEDANESNQQISELKRSSQGDILQRSNRYNSRSLRVSMGKTGTFGNNIRGGKMRCQRDGKTTKTSEEMALKYNPVAPQTSMMLHCRFPGSFMDRAEQFFTAGMTNVADEV</sequence>
<dbReference type="AlphaFoldDB" id="A0AAD6K9Y0"/>
<evidence type="ECO:0000256" key="2">
    <source>
        <dbReference type="SAM" id="MobiDB-lite"/>
    </source>
</evidence>
<name>A0AAD6K9Y0_9ROSI</name>
<comment type="caution">
    <text evidence="3">The sequence shown here is derived from an EMBL/GenBank/DDBJ whole genome shotgun (WGS) entry which is preliminary data.</text>
</comment>
<dbReference type="EMBL" id="JAPFFJ010000010">
    <property type="protein sequence ID" value="KAJ6418417.1"/>
    <property type="molecule type" value="Genomic_DNA"/>
</dbReference>
<dbReference type="PANTHER" id="PTHR31434:SF2">
    <property type="entry name" value="S PHASE CYCLIN A-ASSOCIATED PROTEIN IN THE ENDOPLASMIC RETICULUM"/>
    <property type="match status" value="1"/>
</dbReference>
<gene>
    <name evidence="3" type="ORF">OIU84_001731</name>
</gene>
<evidence type="ECO:0000256" key="1">
    <source>
        <dbReference type="SAM" id="Coils"/>
    </source>
</evidence>
<dbReference type="PANTHER" id="PTHR31434">
    <property type="entry name" value="S PHASE CYCLIN A-ASSOCIATED PROTEIN IN THE ENDOPLASMIC RETICULUM"/>
    <property type="match status" value="1"/>
</dbReference>
<keyword evidence="1" id="KW-0175">Coiled coil</keyword>
<evidence type="ECO:0008006" key="5">
    <source>
        <dbReference type="Google" id="ProtNLM"/>
    </source>
</evidence>
<dbReference type="Proteomes" id="UP001162972">
    <property type="component" value="Chromosome 12"/>
</dbReference>
<keyword evidence="4" id="KW-1185">Reference proteome</keyword>
<organism evidence="3 4">
    <name type="scientific">Salix udensis</name>
    <dbReference type="NCBI Taxonomy" id="889485"/>
    <lineage>
        <taxon>Eukaryota</taxon>
        <taxon>Viridiplantae</taxon>
        <taxon>Streptophyta</taxon>
        <taxon>Embryophyta</taxon>
        <taxon>Tracheophyta</taxon>
        <taxon>Spermatophyta</taxon>
        <taxon>Magnoliopsida</taxon>
        <taxon>eudicotyledons</taxon>
        <taxon>Gunneridae</taxon>
        <taxon>Pentapetalae</taxon>
        <taxon>rosids</taxon>
        <taxon>fabids</taxon>
        <taxon>Malpighiales</taxon>
        <taxon>Salicaceae</taxon>
        <taxon>Saliceae</taxon>
        <taxon>Salix</taxon>
    </lineage>
</organism>
<evidence type="ECO:0000313" key="4">
    <source>
        <dbReference type="Proteomes" id="UP001162972"/>
    </source>
</evidence>
<proteinExistence type="predicted"/>
<reference evidence="3 4" key="1">
    <citation type="journal article" date="2023" name="Int. J. Mol. Sci.">
        <title>De Novo Assembly and Annotation of 11 Diverse Shrub Willow (Salix) Genomes Reveals Novel Gene Organization in Sex-Linked Regions.</title>
        <authorList>
            <person name="Hyden B."/>
            <person name="Feng K."/>
            <person name="Yates T.B."/>
            <person name="Jawdy S."/>
            <person name="Cereghino C."/>
            <person name="Smart L.B."/>
            <person name="Muchero W."/>
        </authorList>
    </citation>
    <scope>NUCLEOTIDE SEQUENCE [LARGE SCALE GENOMIC DNA]</scope>
    <source>
        <tissue evidence="3">Shoot tip</tissue>
    </source>
</reference>
<feature type="coiled-coil region" evidence="1">
    <location>
        <begin position="30"/>
        <end position="71"/>
    </location>
</feature>
<evidence type="ECO:0000313" key="3">
    <source>
        <dbReference type="EMBL" id="KAJ6418417.1"/>
    </source>
</evidence>
<feature type="region of interest" description="Disordered" evidence="2">
    <location>
        <begin position="735"/>
        <end position="756"/>
    </location>
</feature>